<dbReference type="EMBL" id="JACIEH010000005">
    <property type="protein sequence ID" value="MBB4101281.1"/>
    <property type="molecule type" value="Genomic_DNA"/>
</dbReference>
<dbReference type="InterPro" id="IPR052712">
    <property type="entry name" value="Acid_resist_chaperone_HdeD"/>
</dbReference>
<reference evidence="2 3" key="1">
    <citation type="submission" date="2020-08" db="EMBL/GenBank/DDBJ databases">
        <title>Genomic Encyclopedia of Type Strains, Phase IV (KMG-IV): sequencing the most valuable type-strain genomes for metagenomic binning, comparative biology and taxonomic classification.</title>
        <authorList>
            <person name="Goeker M."/>
        </authorList>
    </citation>
    <scope>NUCLEOTIDE SEQUENCE [LARGE SCALE GENOMIC DNA]</scope>
    <source>
        <strain evidence="2 3">DSM 101806</strain>
    </source>
</reference>
<gene>
    <name evidence="2" type="ORF">GGR46_004871</name>
</gene>
<feature type="transmembrane region" description="Helical" evidence="1">
    <location>
        <begin position="14"/>
        <end position="36"/>
    </location>
</feature>
<dbReference type="InterPro" id="IPR005325">
    <property type="entry name" value="DUF308_memb"/>
</dbReference>
<proteinExistence type="predicted"/>
<keyword evidence="1" id="KW-0472">Membrane</keyword>
<dbReference type="Proteomes" id="UP000557392">
    <property type="component" value="Unassembled WGS sequence"/>
</dbReference>
<feature type="transmembrane region" description="Helical" evidence="1">
    <location>
        <begin position="98"/>
        <end position="115"/>
    </location>
</feature>
<evidence type="ECO:0000256" key="1">
    <source>
        <dbReference type="SAM" id="Phobius"/>
    </source>
</evidence>
<feature type="transmembrane region" description="Helical" evidence="1">
    <location>
        <begin position="151"/>
        <end position="175"/>
    </location>
</feature>
<evidence type="ECO:0000313" key="3">
    <source>
        <dbReference type="Proteomes" id="UP000557392"/>
    </source>
</evidence>
<dbReference type="PANTHER" id="PTHR34989">
    <property type="entry name" value="PROTEIN HDED"/>
    <property type="match status" value="1"/>
</dbReference>
<dbReference type="PANTHER" id="PTHR34989:SF1">
    <property type="entry name" value="PROTEIN HDED"/>
    <property type="match status" value="1"/>
</dbReference>
<sequence length="189" mass="20260">MTSFETLRWRSRTWAWQALLGALLITLGVLAIFYPFASSFTLGVYLAWALIASGVFGILTALRTMRMRGHGLDAILGVLSVAAGFVVLVHPFAGALAALWAIGVWLALSGAAKLFTGRQVRHERAALFATGVLDLLLAMLFFLGFAAGDLFLVATLAGVSLMVGGIATIAFAWRLRDVARHLAHRPVHA</sequence>
<keyword evidence="1" id="KW-0812">Transmembrane</keyword>
<comment type="caution">
    <text evidence="2">The sequence shown here is derived from an EMBL/GenBank/DDBJ whole genome shotgun (WGS) entry which is preliminary data.</text>
</comment>
<dbReference type="Pfam" id="PF03729">
    <property type="entry name" value="DUF308"/>
    <property type="match status" value="1"/>
</dbReference>
<accession>A0A7W6JZ61</accession>
<keyword evidence="3" id="KW-1185">Reference proteome</keyword>
<dbReference type="RefSeq" id="WP_184000624.1">
    <property type="nucleotide sequence ID" value="NZ_JACIEH010000005.1"/>
</dbReference>
<dbReference type="AlphaFoldDB" id="A0A7W6JZ61"/>
<feature type="transmembrane region" description="Helical" evidence="1">
    <location>
        <begin position="42"/>
        <end position="62"/>
    </location>
</feature>
<keyword evidence="1" id="KW-1133">Transmembrane helix</keyword>
<protein>
    <submittedName>
        <fullName evidence="2">Uncharacterized membrane protein HdeD (DUF308 family)</fullName>
    </submittedName>
</protein>
<feature type="transmembrane region" description="Helical" evidence="1">
    <location>
        <begin position="74"/>
        <end position="92"/>
    </location>
</feature>
<name>A0A7W6JZ61_9SPHN</name>
<organism evidence="2 3">
    <name type="scientific">Sphingomonas kyeonggiensis</name>
    <dbReference type="NCBI Taxonomy" id="1268553"/>
    <lineage>
        <taxon>Bacteria</taxon>
        <taxon>Pseudomonadati</taxon>
        <taxon>Pseudomonadota</taxon>
        <taxon>Alphaproteobacteria</taxon>
        <taxon>Sphingomonadales</taxon>
        <taxon>Sphingomonadaceae</taxon>
        <taxon>Sphingomonas</taxon>
    </lineage>
</organism>
<feature type="transmembrane region" description="Helical" evidence="1">
    <location>
        <begin position="127"/>
        <end position="145"/>
    </location>
</feature>
<evidence type="ECO:0000313" key="2">
    <source>
        <dbReference type="EMBL" id="MBB4101281.1"/>
    </source>
</evidence>
<dbReference type="GO" id="GO:0005886">
    <property type="term" value="C:plasma membrane"/>
    <property type="evidence" value="ECO:0007669"/>
    <property type="project" value="TreeGrafter"/>
</dbReference>